<evidence type="ECO:0000256" key="3">
    <source>
        <dbReference type="ARBA" id="ARBA00022475"/>
    </source>
</evidence>
<feature type="transmembrane region" description="Helical" evidence="7">
    <location>
        <begin position="286"/>
        <end position="305"/>
    </location>
</feature>
<sequence length="418" mass="45583">MTAPTTWRFNFYRMWTGQFLSGITSAIVQYALLWYLTIETKSATMISLATIIGFLPGIFISPFVGPIIDRHNKKWLMIGTDMLTALAALVLAVIGLIGHTFPLWMVFLAMFVRSLAQTFQYPTLQSITPTLVPHTMLTKISGQIGAFQSVQMIIAPAVAGVLFGMFDINYVILLDVVGAIFGSATMLITRLPERLKQDGPVHFWQDMLAGWTLLRKDKGIFQLTLIGALFTLIFMPAGAVYPLMTTQYFRGTVAMASIVEVVFSVGMMLGGAWIGWRGAGKDRGRALFGSILSVAVCGILSGILSRDFTGFILFNILNFFFGVGVPFFNAPFMAMIQERFAPEMLGRIIGLTSMLMNLAGPLGLVAAGPVADRFGVNMLFIIMGVGALVVGAGMLLLPAVRTIDRQPRPVPAEEVPKS</sequence>
<evidence type="ECO:0000256" key="2">
    <source>
        <dbReference type="ARBA" id="ARBA00022448"/>
    </source>
</evidence>
<evidence type="ECO:0000256" key="1">
    <source>
        <dbReference type="ARBA" id="ARBA00004651"/>
    </source>
</evidence>
<dbReference type="InterPro" id="IPR036259">
    <property type="entry name" value="MFS_trans_sf"/>
</dbReference>
<feature type="transmembrane region" description="Helical" evidence="7">
    <location>
        <begin position="144"/>
        <end position="164"/>
    </location>
</feature>
<feature type="transmembrane region" description="Helical" evidence="7">
    <location>
        <begin position="76"/>
        <end position="97"/>
    </location>
</feature>
<comment type="caution">
    <text evidence="9">The sequence shown here is derived from an EMBL/GenBank/DDBJ whole genome shotgun (WGS) entry which is preliminary data.</text>
</comment>
<dbReference type="PANTHER" id="PTHR23513">
    <property type="entry name" value="INTEGRAL MEMBRANE EFFLUX PROTEIN-RELATED"/>
    <property type="match status" value="1"/>
</dbReference>
<feature type="transmembrane region" description="Helical" evidence="7">
    <location>
        <begin position="348"/>
        <end position="368"/>
    </location>
</feature>
<dbReference type="OrthoDB" id="9775268at2"/>
<dbReference type="EMBL" id="AZFW01000006">
    <property type="protein sequence ID" value="KRM30131.1"/>
    <property type="molecule type" value="Genomic_DNA"/>
</dbReference>
<dbReference type="RefSeq" id="WP_035440533.1">
    <property type="nucleotide sequence ID" value="NZ_AUEH01000028.1"/>
</dbReference>
<dbReference type="InterPro" id="IPR020846">
    <property type="entry name" value="MFS_dom"/>
</dbReference>
<feature type="domain" description="Major facilitator superfamily (MFS) profile" evidence="8">
    <location>
        <begin position="10"/>
        <end position="401"/>
    </location>
</feature>
<dbReference type="eggNOG" id="COG2814">
    <property type="taxonomic scope" value="Bacteria"/>
</dbReference>
<dbReference type="InterPro" id="IPR011701">
    <property type="entry name" value="MFS"/>
</dbReference>
<keyword evidence="4 7" id="KW-0812">Transmembrane</keyword>
<protein>
    <submittedName>
        <fullName evidence="9">Major facilitator superfamily protein</fullName>
    </submittedName>
</protein>
<name>A0A0R1XTU4_9LACO</name>
<evidence type="ECO:0000256" key="4">
    <source>
        <dbReference type="ARBA" id="ARBA00022692"/>
    </source>
</evidence>
<dbReference type="CDD" id="cd06173">
    <property type="entry name" value="MFS_MefA_like"/>
    <property type="match status" value="1"/>
</dbReference>
<feature type="transmembrane region" description="Helical" evidence="7">
    <location>
        <begin position="42"/>
        <end position="64"/>
    </location>
</feature>
<evidence type="ECO:0000256" key="6">
    <source>
        <dbReference type="ARBA" id="ARBA00023136"/>
    </source>
</evidence>
<evidence type="ECO:0000313" key="10">
    <source>
        <dbReference type="Proteomes" id="UP000050949"/>
    </source>
</evidence>
<comment type="subcellular location">
    <subcellularLocation>
        <location evidence="1">Cell membrane</location>
        <topology evidence="1">Multi-pass membrane protein</topology>
    </subcellularLocation>
</comment>
<feature type="transmembrane region" description="Helical" evidence="7">
    <location>
        <begin position="374"/>
        <end position="397"/>
    </location>
</feature>
<feature type="transmembrane region" description="Helical" evidence="7">
    <location>
        <begin position="12"/>
        <end position="36"/>
    </location>
</feature>
<accession>A0A0R1XTU4</accession>
<dbReference type="SUPFAM" id="SSF103473">
    <property type="entry name" value="MFS general substrate transporter"/>
    <property type="match status" value="1"/>
</dbReference>
<evidence type="ECO:0000259" key="8">
    <source>
        <dbReference type="PROSITE" id="PS50850"/>
    </source>
</evidence>
<dbReference type="PATRIC" id="fig|1122147.4.peg.3031"/>
<keyword evidence="5 7" id="KW-1133">Transmembrane helix</keyword>
<keyword evidence="3" id="KW-1003">Cell membrane</keyword>
<dbReference type="AlphaFoldDB" id="A0A0R1XTU4"/>
<keyword evidence="6 7" id="KW-0472">Membrane</keyword>
<keyword evidence="2" id="KW-0813">Transport</keyword>
<dbReference type="GO" id="GO:0005886">
    <property type="term" value="C:plasma membrane"/>
    <property type="evidence" value="ECO:0007669"/>
    <property type="project" value="UniProtKB-SubCell"/>
</dbReference>
<dbReference type="PANTHER" id="PTHR23513:SF6">
    <property type="entry name" value="MAJOR FACILITATOR SUPERFAMILY ASSOCIATED DOMAIN-CONTAINING PROTEIN"/>
    <property type="match status" value="1"/>
</dbReference>
<gene>
    <name evidence="9" type="ORF">FC91_GL002946</name>
</gene>
<evidence type="ECO:0000256" key="5">
    <source>
        <dbReference type="ARBA" id="ARBA00022989"/>
    </source>
</evidence>
<dbReference type="GO" id="GO:0022857">
    <property type="term" value="F:transmembrane transporter activity"/>
    <property type="evidence" value="ECO:0007669"/>
    <property type="project" value="InterPro"/>
</dbReference>
<dbReference type="Gene3D" id="1.20.1250.20">
    <property type="entry name" value="MFS general substrate transporter like domains"/>
    <property type="match status" value="1"/>
</dbReference>
<evidence type="ECO:0000313" key="9">
    <source>
        <dbReference type="EMBL" id="KRM30131.1"/>
    </source>
</evidence>
<feature type="transmembrane region" description="Helical" evidence="7">
    <location>
        <begin position="220"/>
        <end position="241"/>
    </location>
</feature>
<dbReference type="Pfam" id="PF07690">
    <property type="entry name" value="MFS_1"/>
    <property type="match status" value="1"/>
</dbReference>
<dbReference type="Proteomes" id="UP000050949">
    <property type="component" value="Unassembled WGS sequence"/>
</dbReference>
<feature type="transmembrane region" description="Helical" evidence="7">
    <location>
        <begin position="253"/>
        <end position="274"/>
    </location>
</feature>
<evidence type="ECO:0000256" key="7">
    <source>
        <dbReference type="SAM" id="Phobius"/>
    </source>
</evidence>
<proteinExistence type="predicted"/>
<feature type="transmembrane region" description="Helical" evidence="7">
    <location>
        <begin position="170"/>
        <end position="188"/>
    </location>
</feature>
<feature type="transmembrane region" description="Helical" evidence="7">
    <location>
        <begin position="311"/>
        <end position="336"/>
    </location>
</feature>
<organism evidence="9 10">
    <name type="scientific">Schleiferilactobacillus harbinensis DSM 16991</name>
    <dbReference type="NCBI Taxonomy" id="1122147"/>
    <lineage>
        <taxon>Bacteria</taxon>
        <taxon>Bacillati</taxon>
        <taxon>Bacillota</taxon>
        <taxon>Bacilli</taxon>
        <taxon>Lactobacillales</taxon>
        <taxon>Lactobacillaceae</taxon>
        <taxon>Schleiferilactobacillus</taxon>
    </lineage>
</organism>
<reference evidence="9 10" key="1">
    <citation type="journal article" date="2015" name="Genome Announc.">
        <title>Expanding the biotechnology potential of lactobacilli through comparative genomics of 213 strains and associated genera.</title>
        <authorList>
            <person name="Sun Z."/>
            <person name="Harris H.M."/>
            <person name="McCann A."/>
            <person name="Guo C."/>
            <person name="Argimon S."/>
            <person name="Zhang W."/>
            <person name="Yang X."/>
            <person name="Jeffery I.B."/>
            <person name="Cooney J.C."/>
            <person name="Kagawa T.F."/>
            <person name="Liu W."/>
            <person name="Song Y."/>
            <person name="Salvetti E."/>
            <person name="Wrobel A."/>
            <person name="Rasinkangas P."/>
            <person name="Parkhill J."/>
            <person name="Rea M.C."/>
            <person name="O'Sullivan O."/>
            <person name="Ritari J."/>
            <person name="Douillard F.P."/>
            <person name="Paul Ross R."/>
            <person name="Yang R."/>
            <person name="Briner A.E."/>
            <person name="Felis G.E."/>
            <person name="de Vos W.M."/>
            <person name="Barrangou R."/>
            <person name="Klaenhammer T.R."/>
            <person name="Caufield P.W."/>
            <person name="Cui Y."/>
            <person name="Zhang H."/>
            <person name="O'Toole P.W."/>
        </authorList>
    </citation>
    <scope>NUCLEOTIDE SEQUENCE [LARGE SCALE GENOMIC DNA]</scope>
    <source>
        <strain evidence="9 10">DSM 16991</strain>
    </source>
</reference>
<dbReference type="PROSITE" id="PS50850">
    <property type="entry name" value="MFS"/>
    <property type="match status" value="1"/>
</dbReference>